<dbReference type="FunFam" id="1.25.40.10:FF:000690">
    <property type="entry name" value="Pentatricopeptide repeat-containing protein"/>
    <property type="match status" value="1"/>
</dbReference>
<dbReference type="FunFam" id="1.25.40.10:FF:000470">
    <property type="entry name" value="Pentatricopeptide repeat-containing protein At5g66520"/>
    <property type="match status" value="1"/>
</dbReference>
<keyword evidence="2" id="KW-0677">Repeat</keyword>
<feature type="repeat" description="PPR" evidence="3">
    <location>
        <begin position="340"/>
        <end position="374"/>
    </location>
</feature>
<accession>A0AA88S2S9</accession>
<evidence type="ECO:0000313" key="5">
    <source>
        <dbReference type="Proteomes" id="UP001187471"/>
    </source>
</evidence>
<dbReference type="GO" id="GO:0003729">
    <property type="term" value="F:mRNA binding"/>
    <property type="evidence" value="ECO:0007669"/>
    <property type="project" value="UniProtKB-ARBA"/>
</dbReference>
<feature type="repeat" description="PPR" evidence="3">
    <location>
        <begin position="239"/>
        <end position="273"/>
    </location>
</feature>
<keyword evidence="5" id="KW-1185">Reference proteome</keyword>
<proteinExistence type="inferred from homology"/>
<dbReference type="Gene3D" id="1.25.40.10">
    <property type="entry name" value="Tetratricopeptide repeat domain"/>
    <property type="match status" value="4"/>
</dbReference>
<name>A0AA88S2S9_9ASTE</name>
<dbReference type="PANTHER" id="PTHR47926:SF436">
    <property type="entry name" value="PENTATRICOPEPTIDE REPEAT-CONTAINING PROTEIN ELI1, CHLOROPLASTIC-LIKE ISOFORM X2"/>
    <property type="match status" value="1"/>
</dbReference>
<dbReference type="FunFam" id="1.25.40.10:FF:000333">
    <property type="entry name" value="Pentatricopeptide repeat-containing protein"/>
    <property type="match status" value="1"/>
</dbReference>
<dbReference type="Proteomes" id="UP001187471">
    <property type="component" value="Unassembled WGS sequence"/>
</dbReference>
<dbReference type="GO" id="GO:0009451">
    <property type="term" value="P:RNA modification"/>
    <property type="evidence" value="ECO:0007669"/>
    <property type="project" value="InterPro"/>
</dbReference>
<sequence length="544" mass="60101">MAACFSPPPILTFIEAATSATQLHQAHAHMIKTGLIHDPFAASRLITATTTTTTHLTATAISYTHSIFTHLQDPNLYTYNTIIRAHTNSTTPQNALLIFLQMLCNDISPDKYTFTFVLKACSILRAIKEGELVHAHVIKSGDGFDDVFISNTLIHMYANCGHFDTARKLLDDMSQRDVISWNAILSAYVDVGLVELARGLFDEMPERNLESWNFMISGYVGGGLVEEARRVFDEMPVRNVVSWNAMITGYAHAGGFDELLVLFEEMQKGNVKPDSYTLVNVLSACARVGALSQGEWVHVYIERNGIDISGFLATALVDMYSRCGCVEKALRVFHSTADKDISTWNSIIAGLSMHGFGEQALQIFSELLVEGFKPNEVTFVSVLSACSRAGLLSEGREIFYFMVRVHGIQPTIEHYGCMVDLLGRFGLLEEAEEIANQIPVKETYVVWGSLLGACRSHGDVKMAERVARKLLEVDPQNSAGYVQLSNIKASMGRWNDVLDVRRKMRAQGVTKDPGCSMIEVDGVVHEFLAAEGIISYEGEGKASF</sequence>
<evidence type="ECO:0000256" key="1">
    <source>
        <dbReference type="ARBA" id="ARBA00006643"/>
    </source>
</evidence>
<reference evidence="4" key="1">
    <citation type="submission" date="2022-12" db="EMBL/GenBank/DDBJ databases">
        <title>Draft genome assemblies for two species of Escallonia (Escalloniales).</title>
        <authorList>
            <person name="Chanderbali A."/>
            <person name="Dervinis C."/>
            <person name="Anghel I."/>
            <person name="Soltis D."/>
            <person name="Soltis P."/>
            <person name="Zapata F."/>
        </authorList>
    </citation>
    <scope>NUCLEOTIDE SEQUENCE</scope>
    <source>
        <strain evidence="4">UCBG92.1500</strain>
        <tissue evidence="4">Leaf</tissue>
    </source>
</reference>
<dbReference type="PANTHER" id="PTHR47926">
    <property type="entry name" value="PENTATRICOPEPTIDE REPEAT-CONTAINING PROTEIN"/>
    <property type="match status" value="1"/>
</dbReference>
<protein>
    <recommendedName>
        <fullName evidence="6">Chlororespiratory reduction 4</fullName>
    </recommendedName>
</protein>
<dbReference type="InterPro" id="IPR011990">
    <property type="entry name" value="TPR-like_helical_dom_sf"/>
</dbReference>
<dbReference type="NCBIfam" id="TIGR00756">
    <property type="entry name" value="PPR"/>
    <property type="match status" value="6"/>
</dbReference>
<feature type="repeat" description="PPR" evidence="3">
    <location>
        <begin position="375"/>
        <end position="410"/>
    </location>
</feature>
<dbReference type="SUPFAM" id="SSF48452">
    <property type="entry name" value="TPR-like"/>
    <property type="match status" value="1"/>
</dbReference>
<evidence type="ECO:0000313" key="4">
    <source>
        <dbReference type="EMBL" id="KAK2982045.1"/>
    </source>
</evidence>
<dbReference type="InterPro" id="IPR002885">
    <property type="entry name" value="PPR_rpt"/>
</dbReference>
<feature type="repeat" description="PPR" evidence="3">
    <location>
        <begin position="146"/>
        <end position="176"/>
    </location>
</feature>
<comment type="similarity">
    <text evidence="1">Belongs to the PPR family. PCMP-H subfamily.</text>
</comment>
<dbReference type="InterPro" id="IPR046960">
    <property type="entry name" value="PPR_At4g14850-like_plant"/>
</dbReference>
<dbReference type="EMBL" id="JAVXUO010001474">
    <property type="protein sequence ID" value="KAK2982045.1"/>
    <property type="molecule type" value="Genomic_DNA"/>
</dbReference>
<evidence type="ECO:0000256" key="2">
    <source>
        <dbReference type="ARBA" id="ARBA00022737"/>
    </source>
</evidence>
<dbReference type="Pfam" id="PF01535">
    <property type="entry name" value="PPR"/>
    <property type="match status" value="4"/>
</dbReference>
<dbReference type="InterPro" id="IPR046848">
    <property type="entry name" value="E_motif"/>
</dbReference>
<dbReference type="Pfam" id="PF20431">
    <property type="entry name" value="E_motif"/>
    <property type="match status" value="1"/>
</dbReference>
<dbReference type="Pfam" id="PF13041">
    <property type="entry name" value="PPR_2"/>
    <property type="match status" value="3"/>
</dbReference>
<feature type="repeat" description="PPR" evidence="3">
    <location>
        <begin position="177"/>
        <end position="211"/>
    </location>
</feature>
<comment type="caution">
    <text evidence="4">The sequence shown here is derived from an EMBL/GenBank/DDBJ whole genome shotgun (WGS) entry which is preliminary data.</text>
</comment>
<dbReference type="PROSITE" id="PS51375">
    <property type="entry name" value="PPR"/>
    <property type="match status" value="6"/>
</dbReference>
<organism evidence="4 5">
    <name type="scientific">Escallonia rubra</name>
    <dbReference type="NCBI Taxonomy" id="112253"/>
    <lineage>
        <taxon>Eukaryota</taxon>
        <taxon>Viridiplantae</taxon>
        <taxon>Streptophyta</taxon>
        <taxon>Embryophyta</taxon>
        <taxon>Tracheophyta</taxon>
        <taxon>Spermatophyta</taxon>
        <taxon>Magnoliopsida</taxon>
        <taxon>eudicotyledons</taxon>
        <taxon>Gunneridae</taxon>
        <taxon>Pentapetalae</taxon>
        <taxon>asterids</taxon>
        <taxon>campanulids</taxon>
        <taxon>Escalloniales</taxon>
        <taxon>Escalloniaceae</taxon>
        <taxon>Escallonia</taxon>
    </lineage>
</organism>
<feature type="repeat" description="PPR" evidence="3">
    <location>
        <begin position="75"/>
        <end position="109"/>
    </location>
</feature>
<evidence type="ECO:0000256" key="3">
    <source>
        <dbReference type="PROSITE-ProRule" id="PRU00708"/>
    </source>
</evidence>
<dbReference type="AlphaFoldDB" id="A0AA88S2S9"/>
<gene>
    <name evidence="4" type="ORF">RJ640_017396</name>
</gene>
<evidence type="ECO:0008006" key="6">
    <source>
        <dbReference type="Google" id="ProtNLM"/>
    </source>
</evidence>